<evidence type="ECO:0000313" key="10">
    <source>
        <dbReference type="Proteomes" id="UP001232973"/>
    </source>
</evidence>
<dbReference type="CDD" id="cd00401">
    <property type="entry name" value="SAHH"/>
    <property type="match status" value="1"/>
</dbReference>
<evidence type="ECO:0000256" key="3">
    <source>
        <dbReference type="ARBA" id="ARBA00023027"/>
    </source>
</evidence>
<dbReference type="EMBL" id="JAUSTP010000014">
    <property type="protein sequence ID" value="MDQ0190069.1"/>
    <property type="molecule type" value="Genomic_DNA"/>
</dbReference>
<dbReference type="HAMAP" id="MF_00563">
    <property type="entry name" value="AdoHcyase"/>
    <property type="match status" value="1"/>
</dbReference>
<feature type="compositionally biased region" description="Polar residues" evidence="7">
    <location>
        <begin position="1"/>
        <end position="22"/>
    </location>
</feature>
<dbReference type="PROSITE" id="PS00738">
    <property type="entry name" value="ADOHCYASE_1"/>
    <property type="match status" value="1"/>
</dbReference>
<dbReference type="InterPro" id="IPR015878">
    <property type="entry name" value="Ado_hCys_hydrolase_NAD-bd"/>
</dbReference>
<feature type="binding site" evidence="4">
    <location>
        <begin position="342"/>
        <end position="344"/>
    </location>
    <ligand>
        <name>NAD(+)</name>
        <dbReference type="ChEBI" id="CHEBI:57540"/>
    </ligand>
</feature>
<comment type="subcellular location">
    <subcellularLocation>
        <location evidence="4">Cytoplasm</location>
    </subcellularLocation>
</comment>
<feature type="binding site" evidence="4">
    <location>
        <position position="389"/>
    </location>
    <ligand>
        <name>NAD(+)</name>
        <dbReference type="ChEBI" id="CHEBI:57540"/>
    </ligand>
</feature>
<dbReference type="SUPFAM" id="SSF52283">
    <property type="entry name" value="Formate/glycerate dehydrogenase catalytic domain-like"/>
    <property type="match status" value="1"/>
</dbReference>
<comment type="function">
    <text evidence="4">May play a key role in the regulation of the intracellular concentration of adenosylhomocysteine.</text>
</comment>
<dbReference type="InterPro" id="IPR036291">
    <property type="entry name" value="NAD(P)-bd_dom_sf"/>
</dbReference>
<evidence type="ECO:0000256" key="7">
    <source>
        <dbReference type="SAM" id="MobiDB-lite"/>
    </source>
</evidence>
<feature type="compositionally biased region" description="Low complexity" evidence="7">
    <location>
        <begin position="27"/>
        <end position="45"/>
    </location>
</feature>
<feature type="binding site" evidence="4">
    <location>
        <position position="199"/>
    </location>
    <ligand>
        <name>substrate</name>
    </ligand>
</feature>
<keyword evidence="4" id="KW-0963">Cytoplasm</keyword>
<dbReference type="Pfam" id="PF05221">
    <property type="entry name" value="AdoHcyase"/>
    <property type="match status" value="2"/>
</dbReference>
<reference evidence="9 10" key="1">
    <citation type="submission" date="2023-07" db="EMBL/GenBank/DDBJ databases">
        <title>Genomic Encyclopedia of Type Strains, Phase IV (KMG-IV): sequencing the most valuable type-strain genomes for metagenomic binning, comparative biology and taxonomic classification.</title>
        <authorList>
            <person name="Goeker M."/>
        </authorList>
    </citation>
    <scope>NUCLEOTIDE SEQUENCE [LARGE SCALE GENOMIC DNA]</scope>
    <source>
        <strain evidence="9 10">DSM 4006</strain>
    </source>
</reference>
<comment type="similarity">
    <text evidence="1 4 6">Belongs to the adenosylhomocysteinase family.</text>
</comment>
<dbReference type="InterPro" id="IPR000043">
    <property type="entry name" value="Adenosylhomocysteinase-like"/>
</dbReference>
<dbReference type="GO" id="GO:0004013">
    <property type="term" value="F:adenosylhomocysteinase activity"/>
    <property type="evidence" value="ECO:0007669"/>
    <property type="project" value="UniProtKB-EC"/>
</dbReference>
<dbReference type="Pfam" id="PF00670">
    <property type="entry name" value="AdoHcyase_NAD"/>
    <property type="match status" value="1"/>
</dbReference>
<organism evidence="9 10">
    <name type="scientific">Alicyclobacillus cycloheptanicus</name>
    <dbReference type="NCBI Taxonomy" id="1457"/>
    <lineage>
        <taxon>Bacteria</taxon>
        <taxon>Bacillati</taxon>
        <taxon>Bacillota</taxon>
        <taxon>Bacilli</taxon>
        <taxon>Bacillales</taxon>
        <taxon>Alicyclobacillaceae</taxon>
        <taxon>Alicyclobacillus</taxon>
    </lineage>
</organism>
<evidence type="ECO:0000256" key="6">
    <source>
        <dbReference type="RuleBase" id="RU004166"/>
    </source>
</evidence>
<evidence type="ECO:0000259" key="8">
    <source>
        <dbReference type="SMART" id="SM00997"/>
    </source>
</evidence>
<dbReference type="NCBIfam" id="TIGR00936">
    <property type="entry name" value="ahcY"/>
    <property type="match status" value="1"/>
</dbReference>
<feature type="binding site" evidence="4">
    <location>
        <begin position="263"/>
        <end position="268"/>
    </location>
    <ligand>
        <name>NAD(+)</name>
        <dbReference type="ChEBI" id="CHEBI:57540"/>
    </ligand>
</feature>
<sequence length="464" mass="50130">MDKLNEFTQRNDSGQWSASNAQAGVEGSAQAHAQAGAQSSAQAHAQSSAQANSMIRDIGLAGAGNLKIDWVAAHMPLLNQVRAQFERERPFAGKRVAICLHLEAKTAYLALTIQAGGAQVAVAASNPLSTQDDVVAALVDRGVTAFAWHGATDEEYHTHLNRLLDFHPDAIIDDGGDLVATLHRDRPAQTTEIIGGCEETTTGILRLKAMEAEGSLRFPMMAVNDAYCKYLFDNRYGTGQSVWDGIMRTTNLVVAGKTAVVVGYGWCGKGVAMRAKGLGARVVVCEVDPIRALEAMMDGFSVMPIVEAAKVGDFFVTVTGNRDCITRPAFEVMKDGAVLANAGHFDVEISKPDLHALATDVRTVRSNVEEFRFRDGRRVYLLADGRLVNLASGDGHPVEVMDMTFALQALGLRQIVEHQYAPGVHTIPKELDETVARMRLAAWGVEIDALSAGQRTYLTSWHSD</sequence>
<dbReference type="SUPFAM" id="SSF51735">
    <property type="entry name" value="NAD(P)-binding Rossmann-fold domains"/>
    <property type="match status" value="1"/>
</dbReference>
<feature type="binding site" evidence="4">
    <location>
        <position position="234"/>
    </location>
    <ligand>
        <name>NAD(+)</name>
        <dbReference type="ChEBI" id="CHEBI:57540"/>
    </ligand>
</feature>
<keyword evidence="3 4" id="KW-0520">NAD</keyword>
<dbReference type="PROSITE" id="PS00739">
    <property type="entry name" value="ADOHCYASE_2"/>
    <property type="match status" value="1"/>
</dbReference>
<dbReference type="PANTHER" id="PTHR23420:SF0">
    <property type="entry name" value="ADENOSYLHOMOCYSTEINASE"/>
    <property type="match status" value="1"/>
</dbReference>
<dbReference type="SMART" id="SM00996">
    <property type="entry name" value="AdoHcyase"/>
    <property type="match status" value="1"/>
</dbReference>
<accession>A0ABT9XJ55</accession>
<dbReference type="SMART" id="SM00997">
    <property type="entry name" value="AdoHcyase_NAD"/>
    <property type="match status" value="1"/>
</dbReference>
<keyword evidence="4 5" id="KW-0378">Hydrolase</keyword>
<evidence type="ECO:0000256" key="4">
    <source>
        <dbReference type="HAMAP-Rule" id="MF_00563"/>
    </source>
</evidence>
<feature type="binding site" evidence="4">
    <location>
        <position position="229"/>
    </location>
    <ligand>
        <name>substrate</name>
    </ligand>
</feature>
<feature type="region of interest" description="Disordered" evidence="7">
    <location>
        <begin position="1"/>
        <end position="45"/>
    </location>
</feature>
<evidence type="ECO:0000313" key="9">
    <source>
        <dbReference type="EMBL" id="MDQ0190069.1"/>
    </source>
</evidence>
<feature type="binding site" evidence="4">
    <location>
        <position position="233"/>
    </location>
    <ligand>
        <name>substrate</name>
    </ligand>
</feature>
<feature type="domain" description="S-adenosyl-L-homocysteine hydrolase NAD binding" evidence="8">
    <location>
        <begin position="234"/>
        <end position="395"/>
    </location>
</feature>
<comment type="catalytic activity">
    <reaction evidence="4 5">
        <text>S-adenosyl-L-homocysteine + H2O = L-homocysteine + adenosine</text>
        <dbReference type="Rhea" id="RHEA:21708"/>
        <dbReference type="ChEBI" id="CHEBI:15377"/>
        <dbReference type="ChEBI" id="CHEBI:16335"/>
        <dbReference type="ChEBI" id="CHEBI:57856"/>
        <dbReference type="ChEBI" id="CHEBI:58199"/>
        <dbReference type="EC" id="3.13.2.1"/>
    </reaction>
</comment>
<evidence type="ECO:0000256" key="2">
    <source>
        <dbReference type="ARBA" id="ARBA00022563"/>
    </source>
</evidence>
<name>A0ABT9XJ55_9BACL</name>
<feature type="binding site" evidence="4">
    <location>
        <position position="286"/>
    </location>
    <ligand>
        <name>NAD(+)</name>
        <dbReference type="ChEBI" id="CHEBI:57540"/>
    </ligand>
</feature>
<keyword evidence="10" id="KW-1185">Reference proteome</keyword>
<dbReference type="Gene3D" id="3.40.50.1480">
    <property type="entry name" value="Adenosylhomocysteinase-like"/>
    <property type="match status" value="1"/>
</dbReference>
<comment type="pathway">
    <text evidence="4 5">Amino-acid biosynthesis; L-homocysteine biosynthesis; L-homocysteine from S-adenosyl-L-homocysteine: step 1/1.</text>
</comment>
<feature type="binding site" evidence="4">
    <location>
        <begin position="200"/>
        <end position="202"/>
    </location>
    <ligand>
        <name>NAD(+)</name>
        <dbReference type="ChEBI" id="CHEBI:57540"/>
    </ligand>
</feature>
<feature type="binding site" evidence="4">
    <location>
        <position position="174"/>
    </location>
    <ligand>
        <name>substrate</name>
    </ligand>
</feature>
<comment type="caution">
    <text evidence="9">The sequence shown here is derived from an EMBL/GenBank/DDBJ whole genome shotgun (WGS) entry which is preliminary data.</text>
</comment>
<evidence type="ECO:0000256" key="1">
    <source>
        <dbReference type="ARBA" id="ARBA00007122"/>
    </source>
</evidence>
<dbReference type="NCBIfam" id="NF004005">
    <property type="entry name" value="PRK05476.2-3"/>
    <property type="match status" value="1"/>
</dbReference>
<feature type="binding site" evidence="4">
    <location>
        <position position="321"/>
    </location>
    <ligand>
        <name>NAD(+)</name>
        <dbReference type="ChEBI" id="CHEBI:57540"/>
    </ligand>
</feature>
<dbReference type="InterPro" id="IPR020082">
    <property type="entry name" value="S-Ado-L-homoCys_hydrolase_CS"/>
</dbReference>
<dbReference type="EC" id="3.13.2.1" evidence="4"/>
<gene>
    <name evidence="4" type="primary">ahcY</name>
    <name evidence="9" type="ORF">J2S03_001932</name>
</gene>
<dbReference type="PANTHER" id="PTHR23420">
    <property type="entry name" value="ADENOSYLHOMOCYSTEINASE"/>
    <property type="match status" value="1"/>
</dbReference>
<comment type="caution">
    <text evidence="4">Lacks conserved residue(s) required for the propagation of feature annotation.</text>
</comment>
<dbReference type="Gene3D" id="3.40.50.720">
    <property type="entry name" value="NAD(P)-binding Rossmann-like Domain"/>
    <property type="match status" value="1"/>
</dbReference>
<dbReference type="Proteomes" id="UP001232973">
    <property type="component" value="Unassembled WGS sequence"/>
</dbReference>
<evidence type="ECO:0000256" key="5">
    <source>
        <dbReference type="RuleBase" id="RU000548"/>
    </source>
</evidence>
<protein>
    <recommendedName>
        <fullName evidence="4">Adenosylhomocysteinase</fullName>
        <ecNumber evidence="4">3.13.2.1</ecNumber>
    </recommendedName>
    <alternativeName>
        <fullName evidence="4">S-adenosyl-L-homocysteine hydrolase</fullName>
        <shortName evidence="4">AdoHcyase</shortName>
    </alternativeName>
</protein>
<dbReference type="InterPro" id="IPR042172">
    <property type="entry name" value="Adenosylhomocyst_ase-like_sf"/>
</dbReference>
<keyword evidence="2 4" id="KW-0554">One-carbon metabolism</keyword>
<dbReference type="PIRSF" id="PIRSF001109">
    <property type="entry name" value="Ad_hcy_hydrolase"/>
    <property type="match status" value="1"/>
</dbReference>
<comment type="cofactor">
    <cofactor evidence="4 5">
        <name>NAD(+)</name>
        <dbReference type="ChEBI" id="CHEBI:57540"/>
    </cofactor>
    <text evidence="4 5">Binds 1 NAD(+) per subunit.</text>
</comment>
<proteinExistence type="inferred from homology"/>